<organism evidence="2 3">
    <name type="scientific">Rhizopus oryzae</name>
    <name type="common">Mucormycosis agent</name>
    <name type="synonym">Rhizopus arrhizus var. delemar</name>
    <dbReference type="NCBI Taxonomy" id="64495"/>
    <lineage>
        <taxon>Eukaryota</taxon>
        <taxon>Fungi</taxon>
        <taxon>Fungi incertae sedis</taxon>
        <taxon>Mucoromycota</taxon>
        <taxon>Mucoromycotina</taxon>
        <taxon>Mucoromycetes</taxon>
        <taxon>Mucorales</taxon>
        <taxon>Mucorineae</taxon>
        <taxon>Rhizopodaceae</taxon>
        <taxon>Rhizopus</taxon>
    </lineage>
</organism>
<name>A0A9P7BY55_RHIOR</name>
<accession>A0A9P7BY55</accession>
<dbReference type="Proteomes" id="UP000717996">
    <property type="component" value="Unassembled WGS sequence"/>
</dbReference>
<evidence type="ECO:0000256" key="1">
    <source>
        <dbReference type="SAM" id="MobiDB-lite"/>
    </source>
</evidence>
<gene>
    <name evidence="2" type="ORF">G6F51_014702</name>
</gene>
<comment type="caution">
    <text evidence="2">The sequence shown here is derived from an EMBL/GenBank/DDBJ whole genome shotgun (WGS) entry which is preliminary data.</text>
</comment>
<proteinExistence type="predicted"/>
<feature type="region of interest" description="Disordered" evidence="1">
    <location>
        <begin position="15"/>
        <end position="54"/>
    </location>
</feature>
<reference evidence="2" key="1">
    <citation type="journal article" date="2020" name="Microb. Genom.">
        <title>Genetic diversity of clinical and environmental Mucorales isolates obtained from an investigation of mucormycosis cases among solid organ transplant recipients.</title>
        <authorList>
            <person name="Nguyen M.H."/>
            <person name="Kaul D."/>
            <person name="Muto C."/>
            <person name="Cheng S.J."/>
            <person name="Richter R.A."/>
            <person name="Bruno V.M."/>
            <person name="Liu G."/>
            <person name="Beyhan S."/>
            <person name="Sundermann A.J."/>
            <person name="Mounaud S."/>
            <person name="Pasculle A.W."/>
            <person name="Nierman W.C."/>
            <person name="Driscoll E."/>
            <person name="Cumbie R."/>
            <person name="Clancy C.J."/>
            <person name="Dupont C.L."/>
        </authorList>
    </citation>
    <scope>NUCLEOTIDE SEQUENCE</scope>
    <source>
        <strain evidence="2">GL16</strain>
    </source>
</reference>
<sequence length="76" mass="8229">MTRAARIQYCMARMPWLPSPGEPQLAAKASTPNRRDAHASTDSPSAIRPQGQPRADALVFIKEDRRTGRPATATAG</sequence>
<evidence type="ECO:0000313" key="3">
    <source>
        <dbReference type="Proteomes" id="UP000717996"/>
    </source>
</evidence>
<evidence type="ECO:0000313" key="2">
    <source>
        <dbReference type="EMBL" id="KAG1521137.1"/>
    </source>
</evidence>
<dbReference type="EMBL" id="JAANIT010014810">
    <property type="protein sequence ID" value="KAG1521137.1"/>
    <property type="molecule type" value="Genomic_DNA"/>
</dbReference>
<dbReference type="AlphaFoldDB" id="A0A9P7BY55"/>
<protein>
    <submittedName>
        <fullName evidence="2">Uncharacterized protein</fullName>
    </submittedName>
</protein>